<sequence length="72" mass="8399">MSLRLRSKGSMRYLQRMRRRVCWQANGSKETSDKRQTTRQNMNERVDVVRQGWASRLAMINTLAEQSVPGEG</sequence>
<evidence type="ECO:0000313" key="2">
    <source>
        <dbReference type="Proteomes" id="UP000018849"/>
    </source>
</evidence>
<organism evidence="1 2">
    <name type="scientific">Pseudomonas syringae pv. actinidiae ICMP 19096</name>
    <dbReference type="NCBI Taxonomy" id="1194405"/>
    <lineage>
        <taxon>Bacteria</taxon>
        <taxon>Pseudomonadati</taxon>
        <taxon>Pseudomonadota</taxon>
        <taxon>Gammaproteobacteria</taxon>
        <taxon>Pseudomonadales</taxon>
        <taxon>Pseudomonadaceae</taxon>
        <taxon>Pseudomonas</taxon>
        <taxon>Pseudomonas syringae</taxon>
    </lineage>
</organism>
<dbReference type="AlphaFoldDB" id="A0A656K4X5"/>
<name>A0A656K4X5_PSESF</name>
<protein>
    <submittedName>
        <fullName evidence="1">Uncharacterized protein</fullName>
    </submittedName>
</protein>
<proteinExistence type="predicted"/>
<dbReference type="EMBL" id="AOKF01000038">
    <property type="protein sequence ID" value="EPN69972.1"/>
    <property type="molecule type" value="Genomic_DNA"/>
</dbReference>
<gene>
    <name evidence="1" type="ORF">A245_00566</name>
</gene>
<accession>A0A656K4X5</accession>
<evidence type="ECO:0000313" key="1">
    <source>
        <dbReference type="EMBL" id="EPN69972.1"/>
    </source>
</evidence>
<reference evidence="1 2" key="1">
    <citation type="journal article" date="2013" name="PLoS Pathog.">
        <title>Genomic analysis of the Kiwifruit pathogen Pseudomonas syringae pv. actinidiae provides insight into the origins of an emergent plant disease.</title>
        <authorList>
            <person name="McCann H.C."/>
            <person name="Rikkerink E.H."/>
            <person name="Bertels F."/>
            <person name="Fiers M."/>
            <person name="Lu A."/>
            <person name="Rees-George J."/>
            <person name="Andersen M.T."/>
            <person name="Gleave A.P."/>
            <person name="Haubold B."/>
            <person name="Wohlers M.W."/>
            <person name="Guttman D.S."/>
            <person name="Wang P.W."/>
            <person name="Straub C."/>
            <person name="Vanneste J.L."/>
            <person name="Rainey P.B."/>
            <person name="Templeton M.D."/>
        </authorList>
    </citation>
    <scope>NUCLEOTIDE SEQUENCE [LARGE SCALE GENOMIC DNA]</scope>
    <source>
        <strain evidence="1 2">ICMP 19096</strain>
    </source>
</reference>
<dbReference type="Proteomes" id="UP000018849">
    <property type="component" value="Unassembled WGS sequence"/>
</dbReference>
<comment type="caution">
    <text evidence="1">The sequence shown here is derived from an EMBL/GenBank/DDBJ whole genome shotgun (WGS) entry which is preliminary data.</text>
</comment>